<sequence length="223" mass="25272">MSAISPEVRKEVFKVLGIKDEQQLQLVAQVAKDAAVTSEEILGKVPSQMLIIAHLVEASNYMVLMKREIPLPLSDELIEAIHQIYRDEIGSLTSLPAFYEARKNLRQLIEADGKNDSDAVVSVGEVSFTPFLMGKKPPYLPVVKVTINNDQNRALWSDMLHWPDMMFVSRALLEQVSEHVKDSQELQEKGMLVQMDQARIKGTLDKFRSIVDRLEKTLLKPEM</sequence>
<protein>
    <recommendedName>
        <fullName evidence="3">DUF4393 domain-containing protein</fullName>
    </recommendedName>
</protein>
<accession>A0ABW0KXS3</accession>
<proteinExistence type="predicted"/>
<organism evidence="1 2">
    <name type="scientific">Prosthecobacter fluviatilis</name>
    <dbReference type="NCBI Taxonomy" id="445931"/>
    <lineage>
        <taxon>Bacteria</taxon>
        <taxon>Pseudomonadati</taxon>
        <taxon>Verrucomicrobiota</taxon>
        <taxon>Verrucomicrobiia</taxon>
        <taxon>Verrucomicrobiales</taxon>
        <taxon>Verrucomicrobiaceae</taxon>
        <taxon>Prosthecobacter</taxon>
    </lineage>
</organism>
<dbReference type="EMBL" id="JBHSMQ010000009">
    <property type="protein sequence ID" value="MFC5457231.1"/>
    <property type="molecule type" value="Genomic_DNA"/>
</dbReference>
<dbReference type="Proteomes" id="UP001596052">
    <property type="component" value="Unassembled WGS sequence"/>
</dbReference>
<evidence type="ECO:0000313" key="1">
    <source>
        <dbReference type="EMBL" id="MFC5457231.1"/>
    </source>
</evidence>
<comment type="caution">
    <text evidence="1">The sequence shown here is derived from an EMBL/GenBank/DDBJ whole genome shotgun (WGS) entry which is preliminary data.</text>
</comment>
<dbReference type="RefSeq" id="WP_377170302.1">
    <property type="nucleotide sequence ID" value="NZ_JBHSMQ010000009.1"/>
</dbReference>
<evidence type="ECO:0000313" key="2">
    <source>
        <dbReference type="Proteomes" id="UP001596052"/>
    </source>
</evidence>
<keyword evidence="2" id="KW-1185">Reference proteome</keyword>
<gene>
    <name evidence="1" type="ORF">ACFQDI_20350</name>
</gene>
<reference evidence="2" key="1">
    <citation type="journal article" date="2019" name="Int. J. Syst. Evol. Microbiol.">
        <title>The Global Catalogue of Microorganisms (GCM) 10K type strain sequencing project: providing services to taxonomists for standard genome sequencing and annotation.</title>
        <authorList>
            <consortium name="The Broad Institute Genomics Platform"/>
            <consortium name="The Broad Institute Genome Sequencing Center for Infectious Disease"/>
            <person name="Wu L."/>
            <person name="Ma J."/>
        </authorList>
    </citation>
    <scope>NUCLEOTIDE SEQUENCE [LARGE SCALE GENOMIC DNA]</scope>
    <source>
        <strain evidence="2">CGMCC 4.1469</strain>
    </source>
</reference>
<evidence type="ECO:0008006" key="3">
    <source>
        <dbReference type="Google" id="ProtNLM"/>
    </source>
</evidence>
<name>A0ABW0KXS3_9BACT</name>